<dbReference type="HAMAP" id="MF_01057">
    <property type="entry name" value="tRNA_methyltr_TrmB"/>
    <property type="match status" value="1"/>
</dbReference>
<feature type="binding site" evidence="9">
    <location>
        <position position="88"/>
    </location>
    <ligand>
        <name>S-adenosyl-L-methionine</name>
        <dbReference type="ChEBI" id="CHEBI:59789"/>
    </ligand>
</feature>
<keyword evidence="3 9" id="KW-0489">Methyltransferase</keyword>
<dbReference type="PANTHER" id="PTHR23417">
    <property type="entry name" value="3-DEOXY-D-MANNO-OCTULOSONIC-ACID TRANSFERASE/TRNA GUANINE-N 7 - -METHYLTRANSFERASE"/>
    <property type="match status" value="1"/>
</dbReference>
<dbReference type="CDD" id="cd02440">
    <property type="entry name" value="AdoMet_MTases"/>
    <property type="match status" value="1"/>
</dbReference>
<keyword evidence="5 9" id="KW-0949">S-adenosyl-L-methionine</keyword>
<comment type="function">
    <text evidence="2 9">Catalyzes the formation of N(7)-methylguanine at position 46 (m7G46) in tRNA.</text>
</comment>
<evidence type="ECO:0000256" key="9">
    <source>
        <dbReference type="HAMAP-Rule" id="MF_01057"/>
    </source>
</evidence>
<feature type="binding site" evidence="9">
    <location>
        <position position="142"/>
    </location>
    <ligand>
        <name>substrate</name>
    </ligand>
</feature>
<evidence type="ECO:0000313" key="12">
    <source>
        <dbReference type="Proteomes" id="UP000199556"/>
    </source>
</evidence>
<keyword evidence="6 9" id="KW-0819">tRNA processing</keyword>
<dbReference type="Proteomes" id="UP000199556">
    <property type="component" value="Unassembled WGS sequence"/>
</dbReference>
<evidence type="ECO:0000256" key="2">
    <source>
        <dbReference type="ARBA" id="ARBA00003015"/>
    </source>
</evidence>
<evidence type="ECO:0000256" key="6">
    <source>
        <dbReference type="ARBA" id="ARBA00022694"/>
    </source>
</evidence>
<proteinExistence type="inferred from homology"/>
<dbReference type="Pfam" id="PF02390">
    <property type="entry name" value="Methyltransf_4"/>
    <property type="match status" value="1"/>
</dbReference>
<evidence type="ECO:0000256" key="7">
    <source>
        <dbReference type="ARBA" id="ARBA00060552"/>
    </source>
</evidence>
<evidence type="ECO:0000256" key="8">
    <source>
        <dbReference type="ARBA" id="ARBA00060767"/>
    </source>
</evidence>
<dbReference type="InterPro" id="IPR055361">
    <property type="entry name" value="tRNA_methyltr_TrmB_bact"/>
</dbReference>
<dbReference type="EC" id="2.1.1.33" evidence="9"/>
<comment type="catalytic activity">
    <reaction evidence="1 9">
        <text>guanosine(46) in tRNA + S-adenosyl-L-methionine = N(7)-methylguanosine(46) in tRNA + S-adenosyl-L-homocysteine</text>
        <dbReference type="Rhea" id="RHEA:42708"/>
        <dbReference type="Rhea" id="RHEA-COMP:10188"/>
        <dbReference type="Rhea" id="RHEA-COMP:10189"/>
        <dbReference type="ChEBI" id="CHEBI:57856"/>
        <dbReference type="ChEBI" id="CHEBI:59789"/>
        <dbReference type="ChEBI" id="CHEBI:74269"/>
        <dbReference type="ChEBI" id="CHEBI:74480"/>
        <dbReference type="EC" id="2.1.1.33"/>
    </reaction>
</comment>
<feature type="binding site" evidence="9">
    <location>
        <position position="115"/>
    </location>
    <ligand>
        <name>S-adenosyl-L-methionine</name>
        <dbReference type="ChEBI" id="CHEBI:59789"/>
    </ligand>
</feature>
<dbReference type="InterPro" id="IPR003358">
    <property type="entry name" value="tRNA_(Gua-N-7)_MeTrfase_Trmb"/>
</dbReference>
<dbReference type="Gene3D" id="3.40.50.150">
    <property type="entry name" value="Vaccinia Virus protein VP39"/>
    <property type="match status" value="1"/>
</dbReference>
<dbReference type="STRING" id="195064.SAMN05421721_10696"/>
<feature type="binding site" evidence="9">
    <location>
        <begin position="210"/>
        <end position="213"/>
    </location>
    <ligand>
        <name>substrate</name>
    </ligand>
</feature>
<dbReference type="InterPro" id="IPR029063">
    <property type="entry name" value="SAM-dependent_MTases_sf"/>
</dbReference>
<feature type="binding site" evidence="9">
    <location>
        <position position="138"/>
    </location>
    <ligand>
        <name>S-adenosyl-L-methionine</name>
        <dbReference type="ChEBI" id="CHEBI:59789"/>
    </ligand>
</feature>
<accession>A0A1I4R3C7</accession>
<feature type="region of interest" description="Disordered" evidence="10">
    <location>
        <begin position="1"/>
        <end position="30"/>
    </location>
</feature>
<comment type="caution">
    <text evidence="9">Lacks conserved residue(s) required for the propagation of feature annotation.</text>
</comment>
<evidence type="ECO:0000256" key="5">
    <source>
        <dbReference type="ARBA" id="ARBA00022691"/>
    </source>
</evidence>
<organism evidence="11 12">
    <name type="scientific">Ectothiorhodospira mobilis</name>
    <dbReference type="NCBI Taxonomy" id="195064"/>
    <lineage>
        <taxon>Bacteria</taxon>
        <taxon>Pseudomonadati</taxon>
        <taxon>Pseudomonadota</taxon>
        <taxon>Gammaproteobacteria</taxon>
        <taxon>Chromatiales</taxon>
        <taxon>Ectothiorhodospiraceae</taxon>
        <taxon>Ectothiorhodospira</taxon>
    </lineage>
</organism>
<comment type="pathway">
    <text evidence="7 9">tRNA modification; N(7)-methylguanine-tRNA biosynthesis.</text>
</comment>
<dbReference type="AlphaFoldDB" id="A0A1I4R3C7"/>
<dbReference type="GO" id="GO:0043527">
    <property type="term" value="C:tRNA methyltransferase complex"/>
    <property type="evidence" value="ECO:0007669"/>
    <property type="project" value="TreeGrafter"/>
</dbReference>
<dbReference type="GO" id="GO:0008176">
    <property type="term" value="F:tRNA (guanine(46)-N7)-methyltransferase activity"/>
    <property type="evidence" value="ECO:0007669"/>
    <property type="project" value="UniProtKB-UniRule"/>
</dbReference>
<evidence type="ECO:0000313" key="11">
    <source>
        <dbReference type="EMBL" id="SFM46466.1"/>
    </source>
</evidence>
<dbReference type="PROSITE" id="PS51625">
    <property type="entry name" value="SAM_MT_TRMB"/>
    <property type="match status" value="1"/>
</dbReference>
<dbReference type="NCBIfam" id="TIGR00091">
    <property type="entry name" value="tRNA (guanosine(46)-N7)-methyltransferase TrmB"/>
    <property type="match status" value="1"/>
</dbReference>
<feature type="binding site" evidence="9">
    <location>
        <position position="63"/>
    </location>
    <ligand>
        <name>S-adenosyl-L-methionine</name>
        <dbReference type="ChEBI" id="CHEBI:59789"/>
    </ligand>
</feature>
<protein>
    <recommendedName>
        <fullName evidence="9">tRNA (guanine-N(7)-)-methyltransferase</fullName>
        <ecNumber evidence="9">2.1.1.33</ecNumber>
    </recommendedName>
    <alternativeName>
        <fullName evidence="9">tRNA (guanine(46)-N(7))-methyltransferase</fullName>
    </alternativeName>
    <alternativeName>
        <fullName evidence="9">tRNA(m7G46)-methyltransferase</fullName>
    </alternativeName>
</protein>
<dbReference type="RefSeq" id="WP_090484663.1">
    <property type="nucleotide sequence ID" value="NZ_FOUO01000006.1"/>
</dbReference>
<dbReference type="PANTHER" id="PTHR23417:SF14">
    <property type="entry name" value="PENTACOTRIPEPTIDE-REPEAT REGION OF PRORP DOMAIN-CONTAINING PROTEIN"/>
    <property type="match status" value="1"/>
</dbReference>
<dbReference type="UniPathway" id="UPA00989"/>
<name>A0A1I4R3C7_ECTMO</name>
<keyword evidence="4 9" id="KW-0808">Transferase</keyword>
<dbReference type="OrthoDB" id="9802090at2"/>
<comment type="similarity">
    <text evidence="8 9">Belongs to the class I-like SAM-binding methyltransferase superfamily. TrmB family.</text>
</comment>
<evidence type="ECO:0000256" key="10">
    <source>
        <dbReference type="SAM" id="MobiDB-lite"/>
    </source>
</evidence>
<sequence>MSQSEDTPAHHRPIRSFVRREGRLTPGQQRALERHWPRWGVEPGHGPLDLEALFGRRAPVTLEIGFGNGESLAQMAAADPQRDFLGVEVHRPGVGHLLQRLEDLGLDNVRVACHDAVELVREQIPEAGLDCVQVFFPDPWPKKRHHKRRLIQPAFVQQLRRCLRPGGRLHLATDWEDYARHMMEVMTAAEGFVNTAPQGGFAPRGHRPLTKFEQRGQGLGHGVWDLVFQRTETDTPPPC</sequence>
<dbReference type="EMBL" id="FOUO01000006">
    <property type="protein sequence ID" value="SFM46466.1"/>
    <property type="molecule type" value="Genomic_DNA"/>
</dbReference>
<dbReference type="FunFam" id="3.40.50.150:FF:000035">
    <property type="entry name" value="tRNA (guanine-N(7)-)-methyltransferase"/>
    <property type="match status" value="1"/>
</dbReference>
<evidence type="ECO:0000256" key="3">
    <source>
        <dbReference type="ARBA" id="ARBA00022603"/>
    </source>
</evidence>
<gene>
    <name evidence="9" type="primary">trmB</name>
    <name evidence="11" type="ORF">SAMN05421721_10696</name>
</gene>
<feature type="binding site" evidence="9">
    <location>
        <position position="174"/>
    </location>
    <ligand>
        <name>substrate</name>
    </ligand>
</feature>
<evidence type="ECO:0000256" key="1">
    <source>
        <dbReference type="ARBA" id="ARBA00000142"/>
    </source>
</evidence>
<dbReference type="SUPFAM" id="SSF53335">
    <property type="entry name" value="S-adenosyl-L-methionine-dependent methyltransferases"/>
    <property type="match status" value="1"/>
</dbReference>
<evidence type="ECO:0000256" key="4">
    <source>
        <dbReference type="ARBA" id="ARBA00022679"/>
    </source>
</evidence>
<reference evidence="11 12" key="1">
    <citation type="submission" date="2016-10" db="EMBL/GenBank/DDBJ databases">
        <authorList>
            <person name="de Groot N.N."/>
        </authorList>
    </citation>
    <scope>NUCLEOTIDE SEQUENCE [LARGE SCALE GENOMIC DNA]</scope>
    <source>
        <strain evidence="11 12">DSM 4180</strain>
    </source>
</reference>
<keyword evidence="12" id="KW-1185">Reference proteome</keyword>